<dbReference type="Pfam" id="PF02361">
    <property type="entry name" value="CbiQ"/>
    <property type="match status" value="1"/>
</dbReference>
<feature type="transmembrane region" description="Helical" evidence="5">
    <location>
        <begin position="71"/>
        <end position="89"/>
    </location>
</feature>
<comment type="subcellular location">
    <subcellularLocation>
        <location evidence="1">Membrane</location>
        <topology evidence="1">Multi-pass membrane protein</topology>
    </subcellularLocation>
</comment>
<evidence type="ECO:0000256" key="1">
    <source>
        <dbReference type="ARBA" id="ARBA00004141"/>
    </source>
</evidence>
<dbReference type="Proteomes" id="UP000243024">
    <property type="component" value="Unassembled WGS sequence"/>
</dbReference>
<organism evidence="6 7">
    <name type="scientific">Hydrogenibacillus schlegelii</name>
    <name type="common">Bacillus schlegelii</name>
    <dbReference type="NCBI Taxonomy" id="1484"/>
    <lineage>
        <taxon>Bacteria</taxon>
        <taxon>Bacillati</taxon>
        <taxon>Bacillota</taxon>
        <taxon>Bacilli</taxon>
        <taxon>Bacillales</taxon>
        <taxon>Bacillales Family X. Incertae Sedis</taxon>
        <taxon>Hydrogenibacillus</taxon>
    </lineage>
</organism>
<comment type="caution">
    <text evidence="6">The sequence shown here is derived from an EMBL/GenBank/DDBJ whole genome shotgun (WGS) entry which is preliminary data.</text>
</comment>
<feature type="transmembrane region" description="Helical" evidence="5">
    <location>
        <begin position="152"/>
        <end position="170"/>
    </location>
</feature>
<evidence type="ECO:0000313" key="6">
    <source>
        <dbReference type="EMBL" id="OAR04424.1"/>
    </source>
</evidence>
<keyword evidence="7" id="KW-1185">Reference proteome</keyword>
<proteinExistence type="predicted"/>
<gene>
    <name evidence="6" type="ORF">SA87_02105</name>
</gene>
<name>A0A179ISH8_HYDSH</name>
<dbReference type="AlphaFoldDB" id="A0A179ISH8"/>
<keyword evidence="3 5" id="KW-1133">Transmembrane helix</keyword>
<evidence type="ECO:0000256" key="5">
    <source>
        <dbReference type="SAM" id="Phobius"/>
    </source>
</evidence>
<dbReference type="RefSeq" id="WP_066441241.1">
    <property type="nucleotide sequence ID" value="NZ_CBCSAS010000025.1"/>
</dbReference>
<feature type="transmembrane region" description="Helical" evidence="5">
    <location>
        <begin position="246"/>
        <end position="264"/>
    </location>
</feature>
<protein>
    <recommendedName>
        <fullName evidence="8">Energy-coupling factor transporter transmembrane protein EcfT</fullName>
    </recommendedName>
</protein>
<keyword evidence="4 5" id="KW-0472">Membrane</keyword>
<dbReference type="EMBL" id="JXBB01000016">
    <property type="protein sequence ID" value="OAR04424.1"/>
    <property type="molecule type" value="Genomic_DNA"/>
</dbReference>
<dbReference type="InterPro" id="IPR003339">
    <property type="entry name" value="ABC/ECF_trnsptr_transmembrane"/>
</dbReference>
<feature type="transmembrane region" description="Helical" evidence="5">
    <location>
        <begin position="115"/>
        <end position="140"/>
    </location>
</feature>
<reference evidence="6 7" key="1">
    <citation type="submission" date="2015-09" db="EMBL/GenBank/DDBJ databases">
        <title>Draft genome sequence of Hydrogenibacillus schlegelii DSM 2000.</title>
        <authorList>
            <person name="Hemp J."/>
        </authorList>
    </citation>
    <scope>NUCLEOTIDE SEQUENCE [LARGE SCALE GENOMIC DNA]</scope>
    <source>
        <strain evidence="6 7">MA 48</strain>
    </source>
</reference>
<evidence type="ECO:0000256" key="2">
    <source>
        <dbReference type="ARBA" id="ARBA00022692"/>
    </source>
</evidence>
<evidence type="ECO:0000313" key="7">
    <source>
        <dbReference type="Proteomes" id="UP000243024"/>
    </source>
</evidence>
<feature type="transmembrane region" description="Helical" evidence="5">
    <location>
        <begin position="28"/>
        <end position="59"/>
    </location>
</feature>
<evidence type="ECO:0000256" key="3">
    <source>
        <dbReference type="ARBA" id="ARBA00022989"/>
    </source>
</evidence>
<evidence type="ECO:0008006" key="8">
    <source>
        <dbReference type="Google" id="ProtNLM"/>
    </source>
</evidence>
<dbReference type="CDD" id="cd16914">
    <property type="entry name" value="EcfT"/>
    <property type="match status" value="1"/>
</dbReference>
<dbReference type="GO" id="GO:0005886">
    <property type="term" value="C:plasma membrane"/>
    <property type="evidence" value="ECO:0007669"/>
    <property type="project" value="TreeGrafter"/>
</dbReference>
<keyword evidence="2 5" id="KW-0812">Transmembrane</keyword>
<dbReference type="PANTHER" id="PTHR33514">
    <property type="entry name" value="PROTEIN ABCI12, CHLOROPLASTIC"/>
    <property type="match status" value="1"/>
</dbReference>
<sequence>MNGLGTFPLGRHLPGDSFLHRSDPRAKLLFLFGIAIAAFTARSVAAVLVLSLLVPAAIAGSGVSPAYVVRAIGRTAVFVGILAAVQLFIPRPEPPLFVLGPLSVTAGGLKEAVLVWLRLLLLFALGALLTLTTPPLVLAAGVVRLAAPLRRVGVPVDAFGLMLMLALRFIPTLLEALERIMKAQAARGVDFTSGRLRERIVALLSVVVPLFAFAFERAEAMALALEARGYRPDAPRTSRRRLAFGWRDVVLAATLALALAVAAWDRGRGGP</sequence>
<dbReference type="STRING" id="1484.SA87_02105"/>
<dbReference type="PANTHER" id="PTHR33514:SF13">
    <property type="entry name" value="PROTEIN ABCI12, CHLOROPLASTIC"/>
    <property type="match status" value="1"/>
</dbReference>
<accession>A0A179ISH8</accession>
<evidence type="ECO:0000256" key="4">
    <source>
        <dbReference type="ARBA" id="ARBA00023136"/>
    </source>
</evidence>